<feature type="transmembrane region" description="Helical" evidence="5">
    <location>
        <begin position="222"/>
        <end position="239"/>
    </location>
</feature>
<feature type="transmembrane region" description="Helical" evidence="5">
    <location>
        <begin position="387"/>
        <end position="408"/>
    </location>
</feature>
<sequence length="547" mass="61438">MNSAVVEVSAQFRVLGLLRYILDALESSCRKPFTAFPLDFWIRAKDIVLRVMNTIRNDGVAPKDPEQNDIAQFTEPPKKITFDDFLVRHLGNFGRYQFIQYILLCIPNLFVAMHVMSWTFVGLTSEVICDNSTIMENCTTTRYSAVDRWPVVEEQSWIKGVVQAFYYVGHMVGSIICGVMSDRVGRKRMFYLAIVIEVISGILLTVAPTWWLYAILKFGTGFTHPGLYAIAIVIGTELVGPNYRKIVAVGTATSIAIGEMILVGLAYLITDYRLLHAVIALPSLLLLVYWWLVPESMRWLVTKERYEEANAIMQKAARINRTSVPDKWWEQLEKKHKTKDISYGIVDLFRTRRLRIRTLVCFFAWPVNAMIYYGLTMKSDIAGGDLYINFTISAAIEIPAILLVYFFIDRVGRRAMVAGSFLIAGICLLLNWLIGDNVALVWGMLQIVITKGAATVAFIAIYTFTAELFPTVIRTTAVGCCSMIARFGAVISSFLALWLVEAQGRLSMVIPLAVLSLIAAVLMAVLLPETVNKPMPETISDVEATRI</sequence>
<feature type="transmembrane region" description="Helical" evidence="5">
    <location>
        <begin position="274"/>
        <end position="293"/>
    </location>
</feature>
<comment type="caution">
    <text evidence="7">The sequence shown here is derived from an EMBL/GenBank/DDBJ whole genome shotgun (WGS) entry which is preliminary data.</text>
</comment>
<evidence type="ECO:0000313" key="7">
    <source>
        <dbReference type="EMBL" id="KAK6732805.1"/>
    </source>
</evidence>
<feature type="transmembrane region" description="Helical" evidence="5">
    <location>
        <begin position="356"/>
        <end position="375"/>
    </location>
</feature>
<dbReference type="InterPro" id="IPR005828">
    <property type="entry name" value="MFS_sugar_transport-like"/>
</dbReference>
<dbReference type="InterPro" id="IPR020846">
    <property type="entry name" value="MFS_dom"/>
</dbReference>
<keyword evidence="2 5" id="KW-0812">Transmembrane</keyword>
<protein>
    <recommendedName>
        <fullName evidence="6">Major facilitator superfamily (MFS) profile domain-containing protein</fullName>
    </recommendedName>
</protein>
<feature type="transmembrane region" description="Helical" evidence="5">
    <location>
        <begin position="98"/>
        <end position="121"/>
    </location>
</feature>
<dbReference type="Proteomes" id="UP001303046">
    <property type="component" value="Unassembled WGS sequence"/>
</dbReference>
<keyword evidence="4 5" id="KW-0472">Membrane</keyword>
<feature type="transmembrane region" description="Helical" evidence="5">
    <location>
        <begin position="246"/>
        <end position="268"/>
    </location>
</feature>
<evidence type="ECO:0000313" key="8">
    <source>
        <dbReference type="Proteomes" id="UP001303046"/>
    </source>
</evidence>
<feature type="transmembrane region" description="Helical" evidence="5">
    <location>
        <begin position="190"/>
        <end position="216"/>
    </location>
</feature>
<dbReference type="Pfam" id="PF00083">
    <property type="entry name" value="Sugar_tr"/>
    <property type="match status" value="1"/>
</dbReference>
<dbReference type="InterPro" id="IPR036259">
    <property type="entry name" value="MFS_trans_sf"/>
</dbReference>
<feature type="transmembrane region" description="Helical" evidence="5">
    <location>
        <begin position="440"/>
        <end position="464"/>
    </location>
</feature>
<accession>A0ABR1C3Q9</accession>
<dbReference type="Gene3D" id="1.20.1250.20">
    <property type="entry name" value="MFS general substrate transporter like domains"/>
    <property type="match status" value="1"/>
</dbReference>
<dbReference type="PROSITE" id="PS50850">
    <property type="entry name" value="MFS"/>
    <property type="match status" value="1"/>
</dbReference>
<dbReference type="PANTHER" id="PTHR24064">
    <property type="entry name" value="SOLUTE CARRIER FAMILY 22 MEMBER"/>
    <property type="match status" value="1"/>
</dbReference>
<evidence type="ECO:0000256" key="2">
    <source>
        <dbReference type="ARBA" id="ARBA00022692"/>
    </source>
</evidence>
<feature type="transmembrane region" description="Helical" evidence="5">
    <location>
        <begin position="164"/>
        <end position="181"/>
    </location>
</feature>
<feature type="transmembrane region" description="Helical" evidence="5">
    <location>
        <begin position="476"/>
        <end position="500"/>
    </location>
</feature>
<feature type="domain" description="Major facilitator superfamily (MFS) profile" evidence="6">
    <location>
        <begin position="110"/>
        <end position="531"/>
    </location>
</feature>
<organism evidence="7 8">
    <name type="scientific">Necator americanus</name>
    <name type="common">Human hookworm</name>
    <dbReference type="NCBI Taxonomy" id="51031"/>
    <lineage>
        <taxon>Eukaryota</taxon>
        <taxon>Metazoa</taxon>
        <taxon>Ecdysozoa</taxon>
        <taxon>Nematoda</taxon>
        <taxon>Chromadorea</taxon>
        <taxon>Rhabditida</taxon>
        <taxon>Rhabditina</taxon>
        <taxon>Rhabditomorpha</taxon>
        <taxon>Strongyloidea</taxon>
        <taxon>Ancylostomatidae</taxon>
        <taxon>Bunostominae</taxon>
        <taxon>Necator</taxon>
    </lineage>
</organism>
<dbReference type="EMBL" id="JAVFWL010000002">
    <property type="protein sequence ID" value="KAK6732805.1"/>
    <property type="molecule type" value="Genomic_DNA"/>
</dbReference>
<proteinExistence type="predicted"/>
<dbReference type="SUPFAM" id="SSF103473">
    <property type="entry name" value="MFS general substrate transporter"/>
    <property type="match status" value="1"/>
</dbReference>
<feature type="transmembrane region" description="Helical" evidence="5">
    <location>
        <begin position="415"/>
        <end position="434"/>
    </location>
</feature>
<gene>
    <name evidence="7" type="primary">Necator_chrII.g4695</name>
    <name evidence="7" type="ORF">RB195_016903</name>
</gene>
<evidence type="ECO:0000256" key="4">
    <source>
        <dbReference type="ARBA" id="ARBA00023136"/>
    </source>
</evidence>
<dbReference type="CDD" id="cd17317">
    <property type="entry name" value="MFS_SLC22"/>
    <property type="match status" value="1"/>
</dbReference>
<reference evidence="7 8" key="1">
    <citation type="submission" date="2023-08" db="EMBL/GenBank/DDBJ databases">
        <title>A Necator americanus chromosomal reference genome.</title>
        <authorList>
            <person name="Ilik V."/>
            <person name="Petrzelkova K.J."/>
            <person name="Pardy F."/>
            <person name="Fuh T."/>
            <person name="Niatou-Singa F.S."/>
            <person name="Gouil Q."/>
            <person name="Baker L."/>
            <person name="Ritchie M.E."/>
            <person name="Jex A.R."/>
            <person name="Gazzola D."/>
            <person name="Li H."/>
            <person name="Toshio Fujiwara R."/>
            <person name="Zhan B."/>
            <person name="Aroian R.V."/>
            <person name="Pafco B."/>
            <person name="Schwarz E.M."/>
        </authorList>
    </citation>
    <scope>NUCLEOTIDE SEQUENCE [LARGE SCALE GENOMIC DNA]</scope>
    <source>
        <strain evidence="7 8">Aroian</strain>
        <tissue evidence="7">Whole animal</tissue>
    </source>
</reference>
<comment type="subcellular location">
    <subcellularLocation>
        <location evidence="1">Membrane</location>
        <topology evidence="1">Multi-pass membrane protein</topology>
    </subcellularLocation>
</comment>
<evidence type="ECO:0000256" key="5">
    <source>
        <dbReference type="SAM" id="Phobius"/>
    </source>
</evidence>
<feature type="transmembrane region" description="Helical" evidence="5">
    <location>
        <begin position="506"/>
        <end position="527"/>
    </location>
</feature>
<keyword evidence="3 5" id="KW-1133">Transmembrane helix</keyword>
<evidence type="ECO:0000259" key="6">
    <source>
        <dbReference type="PROSITE" id="PS50850"/>
    </source>
</evidence>
<name>A0ABR1C3Q9_NECAM</name>
<keyword evidence="8" id="KW-1185">Reference proteome</keyword>
<evidence type="ECO:0000256" key="3">
    <source>
        <dbReference type="ARBA" id="ARBA00022989"/>
    </source>
</evidence>
<evidence type="ECO:0000256" key="1">
    <source>
        <dbReference type="ARBA" id="ARBA00004141"/>
    </source>
</evidence>